<gene>
    <name evidence="2" type="ORF">D6B99_16475</name>
</gene>
<keyword evidence="3" id="KW-1185">Reference proteome</keyword>
<evidence type="ECO:0000313" key="3">
    <source>
        <dbReference type="Proteomes" id="UP000266118"/>
    </source>
</evidence>
<dbReference type="EMBL" id="CP032489">
    <property type="protein sequence ID" value="AYD49072.1"/>
    <property type="molecule type" value="Genomic_DNA"/>
</dbReference>
<dbReference type="RefSeq" id="WP_119990441.1">
    <property type="nucleotide sequence ID" value="NZ_CP032489.1"/>
</dbReference>
<dbReference type="GO" id="GO:0003677">
    <property type="term" value="F:DNA binding"/>
    <property type="evidence" value="ECO:0007669"/>
    <property type="project" value="InterPro"/>
</dbReference>
<dbReference type="SUPFAM" id="SSF47413">
    <property type="entry name" value="lambda repressor-like DNA-binding domains"/>
    <property type="match status" value="1"/>
</dbReference>
<dbReference type="CDD" id="cd00093">
    <property type="entry name" value="HTH_XRE"/>
    <property type="match status" value="1"/>
</dbReference>
<name>A0A386HTR3_9BACT</name>
<dbReference type="KEGG" id="ark:D6B99_16475"/>
<proteinExistence type="predicted"/>
<dbReference type="Gene3D" id="1.10.260.40">
    <property type="entry name" value="lambda repressor-like DNA-binding domains"/>
    <property type="match status" value="1"/>
</dbReference>
<evidence type="ECO:0000259" key="1">
    <source>
        <dbReference type="PROSITE" id="PS50943"/>
    </source>
</evidence>
<protein>
    <submittedName>
        <fullName evidence="2">XRE family transcriptional regulator</fullName>
    </submittedName>
</protein>
<reference evidence="2 3" key="1">
    <citation type="submission" date="2018-09" db="EMBL/GenBank/DDBJ databases">
        <title>Arachidicoccus sp. nov., a bacterium isolated from soil.</title>
        <authorList>
            <person name="Weon H.-Y."/>
            <person name="Kwon S.-W."/>
            <person name="Lee S.A."/>
        </authorList>
    </citation>
    <scope>NUCLEOTIDE SEQUENCE [LARGE SCALE GENOMIC DNA]</scope>
    <source>
        <strain evidence="2 3">KIS59-12</strain>
    </source>
</reference>
<dbReference type="SMART" id="SM00530">
    <property type="entry name" value="HTH_XRE"/>
    <property type="match status" value="1"/>
</dbReference>
<dbReference type="InterPro" id="IPR001387">
    <property type="entry name" value="Cro/C1-type_HTH"/>
</dbReference>
<sequence>MKTMFKEEEPIHLGHNVQRLREIIGIKQIDLGLRCNGWSQQQISKLEQTENIDDDTLEILAVGLGVTPELIKNFKEEKAIYNIQNNHDSTTYPSQNYHQTINNNDKLLELFEKFVNEDKKKTDLIETLAKTVSSLAEKVEKLKK</sequence>
<dbReference type="AlphaFoldDB" id="A0A386HTR3"/>
<evidence type="ECO:0000313" key="2">
    <source>
        <dbReference type="EMBL" id="AYD49072.1"/>
    </source>
</evidence>
<accession>A0A386HTR3</accession>
<dbReference type="OrthoDB" id="674774at2"/>
<organism evidence="2 3">
    <name type="scientific">Arachidicoccus soli</name>
    <dbReference type="NCBI Taxonomy" id="2341117"/>
    <lineage>
        <taxon>Bacteria</taxon>
        <taxon>Pseudomonadati</taxon>
        <taxon>Bacteroidota</taxon>
        <taxon>Chitinophagia</taxon>
        <taxon>Chitinophagales</taxon>
        <taxon>Chitinophagaceae</taxon>
        <taxon>Arachidicoccus</taxon>
    </lineage>
</organism>
<feature type="domain" description="HTH cro/C1-type" evidence="1">
    <location>
        <begin position="17"/>
        <end position="71"/>
    </location>
</feature>
<dbReference type="Proteomes" id="UP000266118">
    <property type="component" value="Chromosome"/>
</dbReference>
<dbReference type="InterPro" id="IPR010982">
    <property type="entry name" value="Lambda_DNA-bd_dom_sf"/>
</dbReference>
<dbReference type="PROSITE" id="PS50943">
    <property type="entry name" value="HTH_CROC1"/>
    <property type="match status" value="1"/>
</dbReference>